<comment type="caution">
    <text evidence="1">The sequence shown here is derived from an EMBL/GenBank/DDBJ whole genome shotgun (WGS) entry which is preliminary data.</text>
</comment>
<dbReference type="SMART" id="SM00248">
    <property type="entry name" value="ANK"/>
    <property type="match status" value="2"/>
</dbReference>
<proteinExistence type="predicted"/>
<dbReference type="InterPro" id="IPR036770">
    <property type="entry name" value="Ankyrin_rpt-contain_sf"/>
</dbReference>
<dbReference type="Proteomes" id="UP001367676">
    <property type="component" value="Unassembled WGS sequence"/>
</dbReference>
<dbReference type="EMBL" id="JBBCAQ010000037">
    <property type="protein sequence ID" value="KAK7573950.1"/>
    <property type="molecule type" value="Genomic_DNA"/>
</dbReference>
<reference evidence="1 2" key="1">
    <citation type="submission" date="2024-03" db="EMBL/GenBank/DDBJ databases">
        <title>Adaptation during the transition from Ophiocordyceps entomopathogen to insect associate is accompanied by gene loss and intensified selection.</title>
        <authorList>
            <person name="Ward C.M."/>
            <person name="Onetto C.A."/>
            <person name="Borneman A.R."/>
        </authorList>
    </citation>
    <scope>NUCLEOTIDE SEQUENCE [LARGE SCALE GENOMIC DNA]</scope>
    <source>
        <strain evidence="1">AWRI1</strain>
        <tissue evidence="1">Single Adult Female</tissue>
    </source>
</reference>
<evidence type="ECO:0000313" key="1">
    <source>
        <dbReference type="EMBL" id="KAK7573950.1"/>
    </source>
</evidence>
<name>A0AAN9T7C8_9HEMI</name>
<evidence type="ECO:0000313" key="2">
    <source>
        <dbReference type="Proteomes" id="UP001367676"/>
    </source>
</evidence>
<dbReference type="Gene3D" id="1.25.40.20">
    <property type="entry name" value="Ankyrin repeat-containing domain"/>
    <property type="match status" value="1"/>
</dbReference>
<dbReference type="InterPro" id="IPR002110">
    <property type="entry name" value="Ankyrin_rpt"/>
</dbReference>
<dbReference type="Pfam" id="PF12796">
    <property type="entry name" value="Ank_2"/>
    <property type="match status" value="1"/>
</dbReference>
<sequence length="119" mass="13193">MLPMPADPISCSILLNDINTLLQLLEELKRNQLPLPANSKNWTALHYAASQPQCKRYLKLVLEYSDSILMDINGLTDDGTTALHIACENCCEESVLILLQKGCGPYEVTSNYHDSALAE</sequence>
<protein>
    <submittedName>
        <fullName evidence="1">Uncharacterized protein</fullName>
    </submittedName>
</protein>
<keyword evidence="2" id="KW-1185">Reference proteome</keyword>
<dbReference type="AlphaFoldDB" id="A0AAN9T7C8"/>
<dbReference type="SUPFAM" id="SSF48403">
    <property type="entry name" value="Ankyrin repeat"/>
    <property type="match status" value="1"/>
</dbReference>
<accession>A0AAN9T7C8</accession>
<organism evidence="1 2">
    <name type="scientific">Parthenolecanium corni</name>
    <dbReference type="NCBI Taxonomy" id="536013"/>
    <lineage>
        <taxon>Eukaryota</taxon>
        <taxon>Metazoa</taxon>
        <taxon>Ecdysozoa</taxon>
        <taxon>Arthropoda</taxon>
        <taxon>Hexapoda</taxon>
        <taxon>Insecta</taxon>
        <taxon>Pterygota</taxon>
        <taxon>Neoptera</taxon>
        <taxon>Paraneoptera</taxon>
        <taxon>Hemiptera</taxon>
        <taxon>Sternorrhyncha</taxon>
        <taxon>Coccoidea</taxon>
        <taxon>Coccidae</taxon>
        <taxon>Parthenolecanium</taxon>
    </lineage>
</organism>
<gene>
    <name evidence="1" type="ORF">V9T40_011141</name>
</gene>